<dbReference type="Gene3D" id="3.40.30.10">
    <property type="entry name" value="Glutaredoxin"/>
    <property type="match status" value="1"/>
</dbReference>
<accession>A0A7C3KDW1</accession>
<comment type="similarity">
    <text evidence="1">Belongs to the thioredoxin family. DsbA subfamily.</text>
</comment>
<comment type="caution">
    <text evidence="3">The sequence shown here is derived from an EMBL/GenBank/DDBJ whole genome shotgun (WGS) entry which is preliminary data.</text>
</comment>
<name>A0A7C3KDW1_9CYAN</name>
<proteinExistence type="inferred from homology"/>
<dbReference type="AlphaFoldDB" id="A0A7C3KDW1"/>
<reference evidence="3" key="1">
    <citation type="journal article" date="2020" name="mSystems">
        <title>Genome- and Community-Level Interaction Insights into Carbon Utilization and Element Cycling Functions of Hydrothermarchaeota in Hydrothermal Sediment.</title>
        <authorList>
            <person name="Zhou Z."/>
            <person name="Liu Y."/>
            <person name="Xu W."/>
            <person name="Pan J."/>
            <person name="Luo Z.H."/>
            <person name="Li M."/>
        </authorList>
    </citation>
    <scope>NUCLEOTIDE SEQUENCE [LARGE SCALE GENOMIC DNA]</scope>
    <source>
        <strain evidence="3">SpSt-418</strain>
    </source>
</reference>
<protein>
    <submittedName>
        <fullName evidence="3">DsbA family protein</fullName>
    </submittedName>
</protein>
<gene>
    <name evidence="3" type="ORF">ENR64_09700</name>
</gene>
<dbReference type="PANTHER" id="PTHR13887">
    <property type="entry name" value="GLUTATHIONE S-TRANSFERASE KAPPA"/>
    <property type="match status" value="1"/>
</dbReference>
<dbReference type="InterPro" id="IPR036249">
    <property type="entry name" value="Thioredoxin-like_sf"/>
</dbReference>
<evidence type="ECO:0000259" key="2">
    <source>
        <dbReference type="Pfam" id="PF13462"/>
    </source>
</evidence>
<dbReference type="EMBL" id="DSRU01000136">
    <property type="protein sequence ID" value="HFM98010.1"/>
    <property type="molecule type" value="Genomic_DNA"/>
</dbReference>
<dbReference type="PANTHER" id="PTHR13887:SF55">
    <property type="entry name" value="SLR0313 PROTEIN"/>
    <property type="match status" value="1"/>
</dbReference>
<dbReference type="InterPro" id="IPR012336">
    <property type="entry name" value="Thioredoxin-like_fold"/>
</dbReference>
<evidence type="ECO:0000256" key="1">
    <source>
        <dbReference type="ARBA" id="ARBA00005791"/>
    </source>
</evidence>
<dbReference type="Pfam" id="PF13462">
    <property type="entry name" value="Thioredoxin_4"/>
    <property type="match status" value="1"/>
</dbReference>
<organism evidence="3">
    <name type="scientific">Oscillatoriales cyanobacterium SpSt-418</name>
    <dbReference type="NCBI Taxonomy" id="2282169"/>
    <lineage>
        <taxon>Bacteria</taxon>
        <taxon>Bacillati</taxon>
        <taxon>Cyanobacteriota</taxon>
        <taxon>Cyanophyceae</taxon>
        <taxon>Oscillatoriophycideae</taxon>
        <taxon>Oscillatoriales</taxon>
    </lineage>
</organism>
<evidence type="ECO:0000313" key="3">
    <source>
        <dbReference type="EMBL" id="HFM98010.1"/>
    </source>
</evidence>
<dbReference type="SUPFAM" id="SSF52833">
    <property type="entry name" value="Thioredoxin-like"/>
    <property type="match status" value="1"/>
</dbReference>
<feature type="domain" description="Thioredoxin-like fold" evidence="2">
    <location>
        <begin position="16"/>
        <end position="182"/>
    </location>
</feature>
<sequence>MNQNSPFNQLLILPSQQDHYQGVLNASIVLVEYGNYQCPQCKEVHQLIQEVQQHFSSESPEENWLCVVFRHFIDEHSAYPQAQKAAEVAEAAAAQGQFWQMHEMLFTHQEALDNGYLVEYANHLGLDICRFLQDLSKQVHANRINQDIEGGLESGVTAAPALFINGIRYRDRWNTEQLMAAITTASH</sequence>